<protein>
    <submittedName>
        <fullName evidence="1">Mucin</fullName>
    </submittedName>
</protein>
<reference evidence="1" key="1">
    <citation type="journal article" date="2017" name="Parasit. Vectors">
        <title>Sialotranscriptomics of Rhipicephalus zambeziensis reveals intricate expression profiles of secretory proteins and suggests tight temporal transcriptional regulation during blood-feeding.</title>
        <authorList>
            <person name="de Castro M.H."/>
            <person name="de Klerk D."/>
            <person name="Pienaar R."/>
            <person name="Rees D.J.G."/>
            <person name="Mans B.J."/>
        </authorList>
    </citation>
    <scope>NUCLEOTIDE SEQUENCE</scope>
    <source>
        <tissue evidence="1">Salivary glands</tissue>
    </source>
</reference>
<organism evidence="1">
    <name type="scientific">Rhipicephalus zambeziensis</name>
    <dbReference type="NCBI Taxonomy" id="60191"/>
    <lineage>
        <taxon>Eukaryota</taxon>
        <taxon>Metazoa</taxon>
        <taxon>Ecdysozoa</taxon>
        <taxon>Arthropoda</taxon>
        <taxon>Chelicerata</taxon>
        <taxon>Arachnida</taxon>
        <taxon>Acari</taxon>
        <taxon>Parasitiformes</taxon>
        <taxon>Ixodida</taxon>
        <taxon>Ixodoidea</taxon>
        <taxon>Ixodidae</taxon>
        <taxon>Rhipicephalinae</taxon>
        <taxon>Rhipicephalus</taxon>
        <taxon>Rhipicephalus</taxon>
    </lineage>
</organism>
<proteinExistence type="predicted"/>
<dbReference type="Gene3D" id="2.30.130.100">
    <property type="match status" value="1"/>
</dbReference>
<sequence>MNYTYRKCAFSCEGDEMVYLKTRQKCILPMGPTLDSAKKGRRTRRKGICERGVCVPKNKEVPPQKVTSTIPTPPQDKNPDCKAVYVKSKIHVYRTCTFICERDEEFWLRDKEQCTLPDDQVKTSVLNPTQQKMSTGVCVRGKCVAKNNSTQMIL</sequence>
<accession>A0A224YD30</accession>
<name>A0A224YD30_9ACAR</name>
<dbReference type="EMBL" id="GFPF01004470">
    <property type="protein sequence ID" value="MAA15616.1"/>
    <property type="molecule type" value="Transcribed_RNA"/>
</dbReference>
<dbReference type="AlphaFoldDB" id="A0A224YD30"/>
<evidence type="ECO:0000313" key="1">
    <source>
        <dbReference type="EMBL" id="MAA15616.1"/>
    </source>
</evidence>